<dbReference type="AlphaFoldDB" id="A0AAC8Q1X0"/>
<reference evidence="2 4" key="1">
    <citation type="submission" date="2015-05" db="EMBL/GenBank/DDBJ databases">
        <title>Genome assembly of Archangium gephyra DSM 2261.</title>
        <authorList>
            <person name="Sharma G."/>
            <person name="Subramanian S."/>
        </authorList>
    </citation>
    <scope>NUCLEOTIDE SEQUENCE [LARGE SCALE GENOMIC DNA]</scope>
    <source>
        <strain evidence="2 4">DSM 2261</strain>
    </source>
</reference>
<dbReference type="Proteomes" id="UP000035579">
    <property type="component" value="Chromosome"/>
</dbReference>
<name>A0AAC8Q1X0_9BACT</name>
<sequence length="490" mass="52769">MRYWRALPALLALATGCAVPLEDETPAGDETSSLESSVTWEPCTVTARLLEDIHPGAPGSEPEGLVRGEDGLFFTADDGVSGRELWVSSGTGDAGTFRVKDIRPGLDSAEPNELTVAGGRIFFTADDGVHGRELWVSDGTSAGTFLVKDIHASPLELGPSGLVEFGGRVYFAADDGVNGRELWVSDGTAAGTFLVEDLYPGGDVFDPESPGSSSPRRMTRTPNAFYFVANVGRDVKLWRSVGVRGAIPVFEAPEDNVVFSMTPVGGELLFFLVDNDEGEASLWVTRGTPRSTRELRFFHGAYPHDLTALNGRLYFSAGRARGGLEGEPAGEELWVSDGTERGTRLLKDIHRGAGDSRPGSLTVMDRRLFFAADDGRRGRELWVSDGTERGTRLVKELEPGAPGSSPTELTAIQDTLFFSAETAERGREAWVSDGTPGHTRALTQLAPGPTGSNPSGFIRSGWDVFFSADDGEHGRELWALPFRPKDRCGR</sequence>
<dbReference type="PROSITE" id="PS51257">
    <property type="entry name" value="PROKAR_LIPOPROTEIN"/>
    <property type="match status" value="1"/>
</dbReference>
<protein>
    <submittedName>
        <fullName evidence="3">ELWxxDGT repeat protein</fullName>
    </submittedName>
    <submittedName>
        <fullName evidence="2">Flagellar hook-length control protein FliK</fullName>
    </submittedName>
</protein>
<dbReference type="EMBL" id="QUMU01000024">
    <property type="protein sequence ID" value="REG15455.1"/>
    <property type="molecule type" value="Genomic_DNA"/>
</dbReference>
<gene>
    <name evidence="2" type="ORF">AA314_00943</name>
    <name evidence="3" type="ORF">ATI61_12440</name>
</gene>
<dbReference type="Proteomes" id="UP000256345">
    <property type="component" value="Unassembled WGS sequence"/>
</dbReference>
<keyword evidence="2" id="KW-0969">Cilium</keyword>
<feature type="signal peptide" evidence="1">
    <location>
        <begin position="1"/>
        <end position="20"/>
    </location>
</feature>
<dbReference type="SUPFAM" id="SSF63825">
    <property type="entry name" value="YWTD domain"/>
    <property type="match status" value="1"/>
</dbReference>
<keyword evidence="5" id="KW-1185">Reference proteome</keyword>
<evidence type="ECO:0000313" key="5">
    <source>
        <dbReference type="Proteomes" id="UP000256345"/>
    </source>
</evidence>
<keyword evidence="2" id="KW-0282">Flagellum</keyword>
<proteinExistence type="predicted"/>
<dbReference type="RefSeq" id="WP_047854453.1">
    <property type="nucleotide sequence ID" value="NZ_CP011509.1"/>
</dbReference>
<accession>A0AAC8Q1X0</accession>
<dbReference type="KEGG" id="age:AA314_00943"/>
<reference evidence="3 5" key="2">
    <citation type="submission" date="2018-08" db="EMBL/GenBank/DDBJ databases">
        <title>Genomic Encyclopedia of Archaeal and Bacterial Type Strains, Phase II (KMG-II): from individual species to whole genera.</title>
        <authorList>
            <person name="Goeker M."/>
        </authorList>
    </citation>
    <scope>NUCLEOTIDE SEQUENCE [LARGE SCALE GENOMIC DNA]</scope>
    <source>
        <strain evidence="3 5">DSM 2261</strain>
    </source>
</reference>
<dbReference type="InterPro" id="IPR030916">
    <property type="entry name" value="ELWxxDGT_rpt"/>
</dbReference>
<evidence type="ECO:0000256" key="1">
    <source>
        <dbReference type="SAM" id="SignalP"/>
    </source>
</evidence>
<keyword evidence="2" id="KW-0966">Cell projection</keyword>
<evidence type="ECO:0000313" key="3">
    <source>
        <dbReference type="EMBL" id="REG15455.1"/>
    </source>
</evidence>
<evidence type="ECO:0000313" key="2">
    <source>
        <dbReference type="EMBL" id="AKI99316.1"/>
    </source>
</evidence>
<evidence type="ECO:0000313" key="4">
    <source>
        <dbReference type="Proteomes" id="UP000035579"/>
    </source>
</evidence>
<feature type="chain" id="PRO_5042005200" evidence="1">
    <location>
        <begin position="21"/>
        <end position="490"/>
    </location>
</feature>
<organism evidence="2 4">
    <name type="scientific">Archangium gephyra</name>
    <dbReference type="NCBI Taxonomy" id="48"/>
    <lineage>
        <taxon>Bacteria</taxon>
        <taxon>Pseudomonadati</taxon>
        <taxon>Myxococcota</taxon>
        <taxon>Myxococcia</taxon>
        <taxon>Myxococcales</taxon>
        <taxon>Cystobacterineae</taxon>
        <taxon>Archangiaceae</taxon>
        <taxon>Archangium</taxon>
    </lineage>
</organism>
<dbReference type="NCBIfam" id="TIGR04534">
    <property type="entry name" value="ELWxxDGT_rpt"/>
    <property type="match status" value="3"/>
</dbReference>
<keyword evidence="1" id="KW-0732">Signal</keyword>
<dbReference type="EMBL" id="CP011509">
    <property type="protein sequence ID" value="AKI99316.1"/>
    <property type="molecule type" value="Genomic_DNA"/>
</dbReference>